<dbReference type="AlphaFoldDB" id="V6LTQ0"/>
<proteinExistence type="predicted"/>
<gene>
    <name evidence="2" type="ORF">SS50377_11949</name>
</gene>
<dbReference type="EMBL" id="KI546015">
    <property type="protein sequence ID" value="EST47965.1"/>
    <property type="molecule type" value="Genomic_DNA"/>
</dbReference>
<keyword evidence="1" id="KW-1133">Transmembrane helix</keyword>
<feature type="transmembrane region" description="Helical" evidence="1">
    <location>
        <begin position="66"/>
        <end position="87"/>
    </location>
</feature>
<sequence length="257" mass="30334">MKQVTLYSQECQIIIIELSNILNISYNLLLPLFYCKISLCSNIPQMNHHIVQTVNFAYKVQRMFMLYVYILPYTNLQLINSFVIHTFCFSSYPQIFSHYIYTVLNGVIAYFTYIWCMYFFIPLLAHQIQLEVFSSCTSQCFYYYEFSLSYIAFCDTRFSISCYFSPCSPQPHQNIKQVNIYKNKQLDSNYFPAADASVCLSQNNDLIQKWVCFHHSTLDTKVFGVIHRYCLLQFLKKVVAYVQQLILELVAIIINQK</sequence>
<keyword evidence="1 2" id="KW-0812">Transmembrane</keyword>
<reference evidence="2" key="1">
    <citation type="journal article" date="2014" name="PLoS Genet.">
        <title>The Genome of Spironucleus salmonicida Highlights a Fish Pathogen Adapted to Fluctuating Environments.</title>
        <authorList>
            <person name="Xu F."/>
            <person name="Jerlstrom-Hultqvist J."/>
            <person name="Einarsson E."/>
            <person name="Astvaldsson A."/>
            <person name="Svard S.G."/>
            <person name="Andersson J.O."/>
        </authorList>
    </citation>
    <scope>NUCLEOTIDE SEQUENCE</scope>
</reference>
<organism evidence="2">
    <name type="scientific">Spironucleus salmonicida</name>
    <dbReference type="NCBI Taxonomy" id="348837"/>
    <lineage>
        <taxon>Eukaryota</taxon>
        <taxon>Metamonada</taxon>
        <taxon>Diplomonadida</taxon>
        <taxon>Hexamitidae</taxon>
        <taxon>Hexamitinae</taxon>
        <taxon>Spironucleus</taxon>
    </lineage>
</organism>
<dbReference type="VEuPathDB" id="GiardiaDB:SS50377_21377"/>
<name>V6LTQ0_9EUKA</name>
<protein>
    <submittedName>
        <fullName evidence="2">Transmembrane domain-containing protein</fullName>
    </submittedName>
</protein>
<accession>V6LTQ0</accession>
<evidence type="ECO:0000256" key="1">
    <source>
        <dbReference type="SAM" id="Phobius"/>
    </source>
</evidence>
<evidence type="ECO:0000313" key="2">
    <source>
        <dbReference type="EMBL" id="EST47965.1"/>
    </source>
</evidence>
<keyword evidence="1" id="KW-0472">Membrane</keyword>
<feature type="transmembrane region" description="Helical" evidence="1">
    <location>
        <begin position="99"/>
        <end position="121"/>
    </location>
</feature>